<organism evidence="2">
    <name type="scientific">Anguilla anguilla</name>
    <name type="common">European freshwater eel</name>
    <name type="synonym">Muraena anguilla</name>
    <dbReference type="NCBI Taxonomy" id="7936"/>
    <lineage>
        <taxon>Eukaryota</taxon>
        <taxon>Metazoa</taxon>
        <taxon>Chordata</taxon>
        <taxon>Craniata</taxon>
        <taxon>Vertebrata</taxon>
        <taxon>Euteleostomi</taxon>
        <taxon>Actinopterygii</taxon>
        <taxon>Neopterygii</taxon>
        <taxon>Teleostei</taxon>
        <taxon>Anguilliformes</taxon>
        <taxon>Anguillidae</taxon>
        <taxon>Anguilla</taxon>
    </lineage>
</organism>
<accession>A0A0E9QSC2</accession>
<protein>
    <submittedName>
        <fullName evidence="2">Uncharacterized protein</fullName>
    </submittedName>
</protein>
<name>A0A0E9QSC2_ANGAN</name>
<sequence>MEEEVTEPLQGVSDSSAESCQEHTMKAQNWRESAAALLMPGKGTLHIPAAKNVTESAASERGEP</sequence>
<feature type="region of interest" description="Disordered" evidence="1">
    <location>
        <begin position="1"/>
        <end position="32"/>
    </location>
</feature>
<evidence type="ECO:0000313" key="2">
    <source>
        <dbReference type="EMBL" id="JAH19841.1"/>
    </source>
</evidence>
<dbReference type="AlphaFoldDB" id="A0A0E9QSC2"/>
<reference evidence="2" key="1">
    <citation type="submission" date="2014-11" db="EMBL/GenBank/DDBJ databases">
        <authorList>
            <person name="Amaro Gonzalez C."/>
        </authorList>
    </citation>
    <scope>NUCLEOTIDE SEQUENCE</scope>
</reference>
<proteinExistence type="predicted"/>
<feature type="region of interest" description="Disordered" evidence="1">
    <location>
        <begin position="45"/>
        <end position="64"/>
    </location>
</feature>
<reference evidence="2" key="2">
    <citation type="journal article" date="2015" name="Fish Shellfish Immunol.">
        <title>Early steps in the European eel (Anguilla anguilla)-Vibrio vulnificus interaction in the gills: Role of the RtxA13 toxin.</title>
        <authorList>
            <person name="Callol A."/>
            <person name="Pajuelo D."/>
            <person name="Ebbesson L."/>
            <person name="Teles M."/>
            <person name="MacKenzie S."/>
            <person name="Amaro C."/>
        </authorList>
    </citation>
    <scope>NUCLEOTIDE SEQUENCE</scope>
</reference>
<dbReference type="EMBL" id="GBXM01088736">
    <property type="protein sequence ID" value="JAH19841.1"/>
    <property type="molecule type" value="Transcribed_RNA"/>
</dbReference>
<evidence type="ECO:0000256" key="1">
    <source>
        <dbReference type="SAM" id="MobiDB-lite"/>
    </source>
</evidence>